<dbReference type="Proteomes" id="UP001652625">
    <property type="component" value="Chromosome 08"/>
</dbReference>
<evidence type="ECO:0000313" key="2">
    <source>
        <dbReference type="RefSeq" id="XP_065660069.1"/>
    </source>
</evidence>
<sequence>MACHMLLYVKVKFCYEDYSSYEKKDDSSIIGENINMYQLPLDLKLSIRKVKHLKKIIANKSNFLSHVFHAVLIEEKDRAVEQWCTLGVGVRYPCVADAWSIYSERLYLFGVD</sequence>
<organism evidence="1 2">
    <name type="scientific">Hydra vulgaris</name>
    <name type="common">Hydra</name>
    <name type="synonym">Hydra attenuata</name>
    <dbReference type="NCBI Taxonomy" id="6087"/>
    <lineage>
        <taxon>Eukaryota</taxon>
        <taxon>Metazoa</taxon>
        <taxon>Cnidaria</taxon>
        <taxon>Hydrozoa</taxon>
        <taxon>Hydroidolina</taxon>
        <taxon>Anthoathecata</taxon>
        <taxon>Aplanulata</taxon>
        <taxon>Hydridae</taxon>
        <taxon>Hydra</taxon>
    </lineage>
</organism>
<evidence type="ECO:0000313" key="1">
    <source>
        <dbReference type="Proteomes" id="UP001652625"/>
    </source>
</evidence>
<proteinExistence type="predicted"/>
<protein>
    <submittedName>
        <fullName evidence="2">Uncharacterized protein LOC136084005</fullName>
    </submittedName>
</protein>
<dbReference type="GeneID" id="136084005"/>
<name>A0ABM4CEG0_HYDVU</name>
<reference evidence="2" key="1">
    <citation type="submission" date="2025-08" db="UniProtKB">
        <authorList>
            <consortium name="RefSeq"/>
        </authorList>
    </citation>
    <scope>IDENTIFICATION</scope>
</reference>
<accession>A0ABM4CEG0</accession>
<gene>
    <name evidence="2" type="primary">LOC136084005</name>
</gene>
<keyword evidence="1" id="KW-1185">Reference proteome</keyword>
<dbReference type="RefSeq" id="XP_065660069.1">
    <property type="nucleotide sequence ID" value="XM_065803997.1"/>
</dbReference>